<feature type="domain" description="Methyltransferase type 11" evidence="2">
    <location>
        <begin position="42"/>
        <end position="136"/>
    </location>
</feature>
<dbReference type="InterPro" id="IPR013216">
    <property type="entry name" value="Methyltransf_11"/>
</dbReference>
<keyword evidence="4" id="KW-1185">Reference proteome</keyword>
<dbReference type="EMBL" id="BAABGL010000003">
    <property type="protein sequence ID" value="GAA4385846.1"/>
    <property type="molecule type" value="Genomic_DNA"/>
</dbReference>
<name>A0ABP8J697_9MICO</name>
<dbReference type="CDD" id="cd02440">
    <property type="entry name" value="AdoMet_MTases"/>
    <property type="match status" value="1"/>
</dbReference>
<evidence type="ECO:0000256" key="1">
    <source>
        <dbReference type="ARBA" id="ARBA00022679"/>
    </source>
</evidence>
<dbReference type="InterPro" id="IPR050447">
    <property type="entry name" value="Erg6_SMT_methyltransf"/>
</dbReference>
<dbReference type="Pfam" id="PF08241">
    <property type="entry name" value="Methyltransf_11"/>
    <property type="match status" value="1"/>
</dbReference>
<protein>
    <submittedName>
        <fullName evidence="3">Methyltransferase domain-containing protein</fullName>
    </submittedName>
</protein>
<evidence type="ECO:0000313" key="3">
    <source>
        <dbReference type="EMBL" id="GAA4385846.1"/>
    </source>
</evidence>
<reference evidence="4" key="1">
    <citation type="journal article" date="2019" name="Int. J. Syst. Evol. Microbiol.">
        <title>The Global Catalogue of Microorganisms (GCM) 10K type strain sequencing project: providing services to taxonomists for standard genome sequencing and annotation.</title>
        <authorList>
            <consortium name="The Broad Institute Genomics Platform"/>
            <consortium name="The Broad Institute Genome Sequencing Center for Infectious Disease"/>
            <person name="Wu L."/>
            <person name="Ma J."/>
        </authorList>
    </citation>
    <scope>NUCLEOTIDE SEQUENCE [LARGE SCALE GENOMIC DNA]</scope>
    <source>
        <strain evidence="4">JCM 17808</strain>
    </source>
</reference>
<dbReference type="PANTHER" id="PTHR44068">
    <property type="entry name" value="ZGC:194242"/>
    <property type="match status" value="1"/>
</dbReference>
<keyword evidence="3" id="KW-0489">Methyltransferase</keyword>
<dbReference type="Proteomes" id="UP001500642">
    <property type="component" value="Unassembled WGS sequence"/>
</dbReference>
<accession>A0ABP8J697</accession>
<proteinExistence type="predicted"/>
<gene>
    <name evidence="3" type="ORF">GCM10023167_08100</name>
</gene>
<organism evidence="3 4">
    <name type="scientific">Brevibacterium pityocampae</name>
    <dbReference type="NCBI Taxonomy" id="506594"/>
    <lineage>
        <taxon>Bacteria</taxon>
        <taxon>Bacillati</taxon>
        <taxon>Actinomycetota</taxon>
        <taxon>Actinomycetes</taxon>
        <taxon>Micrococcales</taxon>
        <taxon>Brevibacteriaceae</taxon>
        <taxon>Brevibacterium</taxon>
    </lineage>
</organism>
<dbReference type="InterPro" id="IPR029063">
    <property type="entry name" value="SAM-dependent_MTases_sf"/>
</dbReference>
<dbReference type="Gene3D" id="3.40.50.150">
    <property type="entry name" value="Vaccinia Virus protein VP39"/>
    <property type="match status" value="1"/>
</dbReference>
<keyword evidence="1" id="KW-0808">Transferase</keyword>
<comment type="caution">
    <text evidence="3">The sequence shown here is derived from an EMBL/GenBank/DDBJ whole genome shotgun (WGS) entry which is preliminary data.</text>
</comment>
<dbReference type="SUPFAM" id="SSF53335">
    <property type="entry name" value="S-adenosyl-L-methionine-dependent methyltransferases"/>
    <property type="match status" value="1"/>
</dbReference>
<dbReference type="GO" id="GO:0008168">
    <property type="term" value="F:methyltransferase activity"/>
    <property type="evidence" value="ECO:0007669"/>
    <property type="project" value="UniProtKB-KW"/>
</dbReference>
<dbReference type="PANTHER" id="PTHR44068:SF11">
    <property type="entry name" value="GERANYL DIPHOSPHATE 2-C-METHYLTRANSFERASE"/>
    <property type="match status" value="1"/>
</dbReference>
<dbReference type="RefSeq" id="WP_345030048.1">
    <property type="nucleotide sequence ID" value="NZ_BAABGL010000003.1"/>
</dbReference>
<evidence type="ECO:0000259" key="2">
    <source>
        <dbReference type="Pfam" id="PF08241"/>
    </source>
</evidence>
<sequence length="273" mass="30310">MSAQPKYTHGYEESVIRSHSWRTAQRCAPDLLARLEPGMRILDIGSGAGTITWDLAGHVAHVTAVERAEESAALTRAEAQRRGVDMIDVVVADCHELPFEDAFFDAVHIHQVLQHVADPVTALAEAIRVVRPGGTVSVTESDYAGFRWHPESPEISRWLELYRETARRNGGEPDAGVFLRAWTNAAAPRVLGHGPAAVDYLSRPWVFANPEDCGWWSQTWADRVSRTALAEDIVAYGFASQEELERIADGWRSWCEGPDAWFTVAHSVALITR</sequence>
<dbReference type="GO" id="GO:0032259">
    <property type="term" value="P:methylation"/>
    <property type="evidence" value="ECO:0007669"/>
    <property type="project" value="UniProtKB-KW"/>
</dbReference>
<evidence type="ECO:0000313" key="4">
    <source>
        <dbReference type="Proteomes" id="UP001500642"/>
    </source>
</evidence>